<dbReference type="InterPro" id="IPR003646">
    <property type="entry name" value="SH3-like_bac-type"/>
</dbReference>
<feature type="compositionally biased region" description="Polar residues" evidence="3">
    <location>
        <begin position="185"/>
        <end position="200"/>
    </location>
</feature>
<sequence length="378" mass="41259">MNKKTSITTLFCMALMIVMFSYLVSPVITYANDTETYEVSSSTLNIRSAPSNDSRIVGQFVKGNQLTTFKEQYGWVQTYYGGKEVWVAKHHLTPVSTSSSASTSPEMKENLTVTVAAESVMIRAGAGTNYKNTHSVYQGDEFDVISSEGDWYQIKLQNGETGWIASWLTTEVGGVVSEETSSSSQENISNPPQQQPASSGSLAGYTIVIDPGHGGKDPGAIGIGDVQEKDIVYSTSNHVVNQLKEAGANVITTRSGDYFVSLEERVRISNDYQTDAFISIHFDSFPLLSVSGTTAYYAHKDDQPLAADIQSSIASSVELTNRGSMHANYKVLRDTNAPSVLVELGFISNQYDVSIVQTNDYQQRVATAITNGLIQYFK</sequence>
<dbReference type="RefSeq" id="WP_017798308.1">
    <property type="nucleotide sequence ID" value="NZ_BSKO01000001.1"/>
</dbReference>
<dbReference type="InterPro" id="IPR017293">
    <property type="entry name" value="N-acetylmuramoyl-L-ala_amidase"/>
</dbReference>
<dbReference type="SMART" id="SM00646">
    <property type="entry name" value="Ami_3"/>
    <property type="match status" value="1"/>
</dbReference>
<dbReference type="Proteomes" id="UP001275436">
    <property type="component" value="Unassembled WGS sequence"/>
</dbReference>
<evidence type="ECO:0000259" key="4">
    <source>
        <dbReference type="PROSITE" id="PS51781"/>
    </source>
</evidence>
<proteinExistence type="predicted"/>
<keyword evidence="6" id="KW-1185">Reference proteome</keyword>
<dbReference type="Gene3D" id="2.30.30.40">
    <property type="entry name" value="SH3 Domains"/>
    <property type="match status" value="2"/>
</dbReference>
<dbReference type="Gene3D" id="3.40.630.40">
    <property type="entry name" value="Zn-dependent exopeptidases"/>
    <property type="match status" value="1"/>
</dbReference>
<dbReference type="InterPro" id="IPR002508">
    <property type="entry name" value="MurNAc-LAA_cat"/>
</dbReference>
<dbReference type="CDD" id="cd02696">
    <property type="entry name" value="MurNAc-LAA"/>
    <property type="match status" value="1"/>
</dbReference>
<reference evidence="5 6" key="1">
    <citation type="submission" date="2023-02" db="EMBL/GenBank/DDBJ databases">
        <title>Oceanobacillus kimchii IFOP_LL358 isolated form Alexandrium catenella lab strain.</title>
        <authorList>
            <person name="Gajardo G."/>
            <person name="Ueki S."/>
            <person name="Maruyama F."/>
        </authorList>
    </citation>
    <scope>NUCLEOTIDE SEQUENCE [LARGE SCALE GENOMIC DNA]</scope>
    <source>
        <strain evidence="5 6">IFOP_LL358</strain>
    </source>
</reference>
<dbReference type="PIRSF" id="PIRSF037846">
    <property type="entry name" value="Autolysin_YrvJ_prd"/>
    <property type="match status" value="1"/>
</dbReference>
<feature type="region of interest" description="Disordered" evidence="3">
    <location>
        <begin position="176"/>
        <end position="200"/>
    </location>
</feature>
<dbReference type="SMART" id="SM00287">
    <property type="entry name" value="SH3b"/>
    <property type="match status" value="2"/>
</dbReference>
<feature type="domain" description="SH3b" evidence="4">
    <location>
        <begin position="108"/>
        <end position="172"/>
    </location>
</feature>
<dbReference type="SUPFAM" id="SSF53187">
    <property type="entry name" value="Zn-dependent exopeptidases"/>
    <property type="match status" value="1"/>
</dbReference>
<dbReference type="PANTHER" id="PTHR30404:SF0">
    <property type="entry name" value="N-ACETYLMURAMOYL-L-ALANINE AMIDASE AMIC"/>
    <property type="match status" value="1"/>
</dbReference>
<dbReference type="PANTHER" id="PTHR30404">
    <property type="entry name" value="N-ACETYLMURAMOYL-L-ALANINE AMIDASE"/>
    <property type="match status" value="1"/>
</dbReference>
<keyword evidence="1" id="KW-0378">Hydrolase</keyword>
<dbReference type="InterPro" id="IPR050695">
    <property type="entry name" value="N-acetylmuramoyl_amidase_3"/>
</dbReference>
<comment type="caution">
    <text evidence="5">The sequence shown here is derived from an EMBL/GenBank/DDBJ whole genome shotgun (WGS) entry which is preliminary data.</text>
</comment>
<evidence type="ECO:0000256" key="2">
    <source>
        <dbReference type="ARBA" id="ARBA00023316"/>
    </source>
</evidence>
<accession>A0ABQ5TMS8</accession>
<keyword evidence="2" id="KW-0961">Cell wall biogenesis/degradation</keyword>
<name>A0ABQ5TMS8_9BACI</name>
<organism evidence="5 6">
    <name type="scientific">Oceanobacillus kimchii</name>
    <dbReference type="NCBI Taxonomy" id="746691"/>
    <lineage>
        <taxon>Bacteria</taxon>
        <taxon>Bacillati</taxon>
        <taxon>Bacillota</taxon>
        <taxon>Bacilli</taxon>
        <taxon>Bacillales</taxon>
        <taxon>Bacillaceae</taxon>
        <taxon>Oceanobacillus</taxon>
    </lineage>
</organism>
<evidence type="ECO:0000313" key="6">
    <source>
        <dbReference type="Proteomes" id="UP001275436"/>
    </source>
</evidence>
<dbReference type="PROSITE" id="PS51781">
    <property type="entry name" value="SH3B"/>
    <property type="match status" value="2"/>
</dbReference>
<gene>
    <name evidence="5" type="ORF">MACH08_35590</name>
</gene>
<dbReference type="EMBL" id="BSKO01000001">
    <property type="protein sequence ID" value="GLO67775.1"/>
    <property type="molecule type" value="Genomic_DNA"/>
</dbReference>
<evidence type="ECO:0000256" key="1">
    <source>
        <dbReference type="ARBA" id="ARBA00022801"/>
    </source>
</evidence>
<feature type="domain" description="SH3b" evidence="4">
    <location>
        <begin position="34"/>
        <end position="96"/>
    </location>
</feature>
<dbReference type="Pfam" id="PF08239">
    <property type="entry name" value="SH3_3"/>
    <property type="match status" value="2"/>
</dbReference>
<dbReference type="Pfam" id="PF01520">
    <property type="entry name" value="Amidase_3"/>
    <property type="match status" value="1"/>
</dbReference>
<evidence type="ECO:0000256" key="3">
    <source>
        <dbReference type="SAM" id="MobiDB-lite"/>
    </source>
</evidence>
<evidence type="ECO:0000313" key="5">
    <source>
        <dbReference type="EMBL" id="GLO67775.1"/>
    </source>
</evidence>
<protein>
    <recommendedName>
        <fullName evidence="4">SH3b domain-containing protein</fullName>
    </recommendedName>
</protein>